<keyword evidence="4" id="KW-1185">Reference proteome</keyword>
<accession>A0ABD5T7W0</accession>
<dbReference type="AlphaFoldDB" id="A0ABD5T7W0"/>
<sequence>MTTTNREWVLAERPSGEPDLDCFELRETDVPSPDPGDLLVRTRYLSVDPYMRGRMRDAESYAEPWAVGDALRGGVVAEVIESESDA</sequence>
<organism evidence="3 4">
    <name type="scientific">Halorubrum pallidum</name>
    <dbReference type="NCBI Taxonomy" id="1526114"/>
    <lineage>
        <taxon>Archaea</taxon>
        <taxon>Methanobacteriati</taxon>
        <taxon>Methanobacteriota</taxon>
        <taxon>Stenosarchaea group</taxon>
        <taxon>Halobacteria</taxon>
        <taxon>Halobacteriales</taxon>
        <taxon>Haloferacaceae</taxon>
        <taxon>Halorubrum</taxon>
    </lineage>
</organism>
<proteinExistence type="predicted"/>
<feature type="non-terminal residue" evidence="3">
    <location>
        <position position="86"/>
    </location>
</feature>
<dbReference type="InterPro" id="IPR011032">
    <property type="entry name" value="GroES-like_sf"/>
</dbReference>
<reference evidence="3 4" key="1">
    <citation type="journal article" date="2019" name="Int. J. Syst. Evol. Microbiol.">
        <title>The Global Catalogue of Microorganisms (GCM) 10K type strain sequencing project: providing services to taxonomists for standard genome sequencing and annotation.</title>
        <authorList>
            <consortium name="The Broad Institute Genomics Platform"/>
            <consortium name="The Broad Institute Genome Sequencing Center for Infectious Disease"/>
            <person name="Wu L."/>
            <person name="Ma J."/>
        </authorList>
    </citation>
    <scope>NUCLEOTIDE SEQUENCE [LARGE SCALE GENOMIC DNA]</scope>
    <source>
        <strain evidence="3 4">PJ61</strain>
    </source>
</reference>
<feature type="domain" description="Oxidoreductase N-terminal" evidence="2">
    <location>
        <begin position="6"/>
        <end position="85"/>
    </location>
</feature>
<dbReference type="InterPro" id="IPR041694">
    <property type="entry name" value="ADH_N_2"/>
</dbReference>
<dbReference type="SUPFAM" id="SSF50129">
    <property type="entry name" value="GroES-like"/>
    <property type="match status" value="1"/>
</dbReference>
<gene>
    <name evidence="3" type="ORF">ACFQDD_08725</name>
</gene>
<name>A0ABD5T7W0_9EURY</name>
<keyword evidence="1" id="KW-0560">Oxidoreductase</keyword>
<evidence type="ECO:0000313" key="3">
    <source>
        <dbReference type="EMBL" id="MFC6771596.1"/>
    </source>
</evidence>
<evidence type="ECO:0000259" key="2">
    <source>
        <dbReference type="Pfam" id="PF16884"/>
    </source>
</evidence>
<protein>
    <submittedName>
        <fullName evidence="3">NADP-dependent oxidoreductase</fullName>
    </submittedName>
</protein>
<evidence type="ECO:0000313" key="4">
    <source>
        <dbReference type="Proteomes" id="UP001596274"/>
    </source>
</evidence>
<dbReference type="InterPro" id="IPR045010">
    <property type="entry name" value="MDR_fam"/>
</dbReference>
<dbReference type="PANTHER" id="PTHR43205:SF7">
    <property type="entry name" value="PROSTAGLANDIN REDUCTASE 1"/>
    <property type="match status" value="1"/>
</dbReference>
<dbReference type="GO" id="GO:0016491">
    <property type="term" value="F:oxidoreductase activity"/>
    <property type="evidence" value="ECO:0007669"/>
    <property type="project" value="UniProtKB-KW"/>
</dbReference>
<evidence type="ECO:0000256" key="1">
    <source>
        <dbReference type="ARBA" id="ARBA00023002"/>
    </source>
</evidence>
<dbReference type="PANTHER" id="PTHR43205">
    <property type="entry name" value="PROSTAGLANDIN REDUCTASE"/>
    <property type="match status" value="1"/>
</dbReference>
<dbReference type="Proteomes" id="UP001596274">
    <property type="component" value="Unassembled WGS sequence"/>
</dbReference>
<dbReference type="Gene3D" id="3.90.180.10">
    <property type="entry name" value="Medium-chain alcohol dehydrogenases, catalytic domain"/>
    <property type="match status" value="1"/>
</dbReference>
<dbReference type="Pfam" id="PF16884">
    <property type="entry name" value="ADH_N_2"/>
    <property type="match status" value="1"/>
</dbReference>
<dbReference type="EMBL" id="JBHSWT010000428">
    <property type="protein sequence ID" value="MFC6771596.1"/>
    <property type="molecule type" value="Genomic_DNA"/>
</dbReference>
<comment type="caution">
    <text evidence="3">The sequence shown here is derived from an EMBL/GenBank/DDBJ whole genome shotgun (WGS) entry which is preliminary data.</text>
</comment>